<accession>A0ABV7ME22</accession>
<proteinExistence type="predicted"/>
<organism evidence="1 2">
    <name type="scientific">Parvularcula lutaonensis</name>
    <dbReference type="NCBI Taxonomy" id="491923"/>
    <lineage>
        <taxon>Bacteria</taxon>
        <taxon>Pseudomonadati</taxon>
        <taxon>Pseudomonadota</taxon>
        <taxon>Alphaproteobacteria</taxon>
        <taxon>Parvularculales</taxon>
        <taxon>Parvularculaceae</taxon>
        <taxon>Parvularcula</taxon>
    </lineage>
</organism>
<name>A0ABV7ME22_9PROT</name>
<reference evidence="2" key="1">
    <citation type="journal article" date="2019" name="Int. J. Syst. Evol. Microbiol.">
        <title>The Global Catalogue of Microorganisms (GCM) 10K type strain sequencing project: providing services to taxonomists for standard genome sequencing and annotation.</title>
        <authorList>
            <consortium name="The Broad Institute Genomics Platform"/>
            <consortium name="The Broad Institute Genome Sequencing Center for Infectious Disease"/>
            <person name="Wu L."/>
            <person name="Ma J."/>
        </authorList>
    </citation>
    <scope>NUCLEOTIDE SEQUENCE [LARGE SCALE GENOMIC DNA]</scope>
    <source>
        <strain evidence="2">KCTC 22245</strain>
    </source>
</reference>
<protein>
    <submittedName>
        <fullName evidence="1">Uncharacterized protein</fullName>
    </submittedName>
</protein>
<dbReference type="RefSeq" id="WP_189575103.1">
    <property type="nucleotide sequence ID" value="NZ_BMXU01000002.1"/>
</dbReference>
<keyword evidence="2" id="KW-1185">Reference proteome</keyword>
<dbReference type="Proteomes" id="UP001595607">
    <property type="component" value="Unassembled WGS sequence"/>
</dbReference>
<dbReference type="EMBL" id="JBHRVA010000003">
    <property type="protein sequence ID" value="MFC3302985.1"/>
    <property type="molecule type" value="Genomic_DNA"/>
</dbReference>
<evidence type="ECO:0000313" key="2">
    <source>
        <dbReference type="Proteomes" id="UP001595607"/>
    </source>
</evidence>
<gene>
    <name evidence="1" type="ORF">ACFONP_09600</name>
</gene>
<comment type="caution">
    <text evidence="1">The sequence shown here is derived from an EMBL/GenBank/DDBJ whole genome shotgun (WGS) entry which is preliminary data.</text>
</comment>
<sequence>MQLFGMTRRGAADIRFMAEGMSEGARLYTDEGLDHIEAAPLFFTDPERLDTLYEAGIPTDVLGIAIGVAQKSKNWIRLQFTSKLLKKIEECSPDILFDMEKKFEFTSMVSRELSGFSEEFIRVAALLEDAIKRQDKEAAARYAQHSLELILLFLGRMNQHYQDFGHFFETGVYNQFRAKLNTMSVGDRRLIEAFYTQFQSGVAVMTRVFSGEIPQAQRNRAVTINHVFRWLSQVSQSVSGMYNAAIKVVNA</sequence>
<evidence type="ECO:0000313" key="1">
    <source>
        <dbReference type="EMBL" id="MFC3302985.1"/>
    </source>
</evidence>